<dbReference type="PATRIC" id="fig|1242969.3.peg.630"/>
<accession>U2F8Q0</accession>
<dbReference type="EMBL" id="ANNI01000003">
    <property type="protein sequence ID" value="ERJ26672.1"/>
    <property type="molecule type" value="Genomic_DNA"/>
</dbReference>
<protein>
    <submittedName>
        <fullName evidence="1">Uncharacterized protein</fullName>
    </submittedName>
</protein>
<organism evidence="1 2">
    <name type="scientific">Campylobacter concisus ATCC 51562</name>
    <dbReference type="NCBI Taxonomy" id="1242969"/>
    <lineage>
        <taxon>Bacteria</taxon>
        <taxon>Pseudomonadati</taxon>
        <taxon>Campylobacterota</taxon>
        <taxon>Epsilonproteobacteria</taxon>
        <taxon>Campylobacterales</taxon>
        <taxon>Campylobacteraceae</taxon>
        <taxon>Campylobacter</taxon>
    </lineage>
</organism>
<gene>
    <name evidence="1" type="ORF">ATCC51562_631</name>
</gene>
<evidence type="ECO:0000313" key="1">
    <source>
        <dbReference type="EMBL" id="ERJ26672.1"/>
    </source>
</evidence>
<dbReference type="Proteomes" id="UP000016627">
    <property type="component" value="Unassembled WGS sequence"/>
</dbReference>
<evidence type="ECO:0000313" key="2">
    <source>
        <dbReference type="Proteomes" id="UP000016627"/>
    </source>
</evidence>
<comment type="caution">
    <text evidence="1">The sequence shown here is derived from an EMBL/GenBank/DDBJ whole genome shotgun (WGS) entry which is preliminary data.</text>
</comment>
<sequence length="69" mass="8441">MVFGLFTRATFVFSCMARGPWLNFVKLARYQSYKRHIKRRFIRSQSKFCSKTRWRNFLYIILQTLLKAI</sequence>
<reference evidence="1 2" key="1">
    <citation type="journal article" date="2013" name="BMC Genomics">
        <title>Comparative genomics of Campylobacter concisus isolates reveals genetic diversity and provides insights into disease association.</title>
        <authorList>
            <person name="Deshpande N.P."/>
            <person name="Kaakoush N.O."/>
            <person name="Wilkins M.R."/>
            <person name="Mitchell H.M."/>
        </authorList>
    </citation>
    <scope>NUCLEOTIDE SEQUENCE [LARGE SCALE GENOMIC DNA]</scope>
    <source>
        <strain evidence="1 2">ATCC 51562</strain>
    </source>
</reference>
<dbReference type="AlphaFoldDB" id="U2F8Q0"/>
<proteinExistence type="predicted"/>
<name>U2F8Q0_9BACT</name>